<evidence type="ECO:0000256" key="1">
    <source>
        <dbReference type="ARBA" id="ARBA00001946"/>
    </source>
</evidence>
<dbReference type="Pfam" id="PF00120">
    <property type="entry name" value="Gln-synt_C"/>
    <property type="match status" value="1"/>
</dbReference>
<dbReference type="Proteomes" id="UP001320899">
    <property type="component" value="Unassembled WGS sequence"/>
</dbReference>
<dbReference type="InterPro" id="IPR008146">
    <property type="entry name" value="Gln_synth_cat_dom"/>
</dbReference>
<comment type="similarity">
    <text evidence="4 5">Belongs to the glutamine synthetase family.</text>
</comment>
<dbReference type="SUPFAM" id="SSF55931">
    <property type="entry name" value="Glutamine synthetase/guanido kinase"/>
    <property type="match status" value="1"/>
</dbReference>
<keyword evidence="2" id="KW-0436">Ligase</keyword>
<dbReference type="InterPro" id="IPR027303">
    <property type="entry name" value="Gln_synth_gly_rich_site"/>
</dbReference>
<dbReference type="PROSITE" id="PS00181">
    <property type="entry name" value="GLNA_ATP"/>
    <property type="match status" value="1"/>
</dbReference>
<dbReference type="PROSITE" id="PS51987">
    <property type="entry name" value="GS_CATALYTIC"/>
    <property type="match status" value="1"/>
</dbReference>
<reference evidence="7 8" key="1">
    <citation type="submission" date="2022-10" db="EMBL/GenBank/DDBJ databases">
        <title>Ruegeria sp. nov., isolated from ocean surface sediments.</title>
        <authorList>
            <person name="He W."/>
            <person name="Xue H.-P."/>
            <person name="Zhang D.-F."/>
        </authorList>
    </citation>
    <scope>NUCLEOTIDE SEQUENCE [LARGE SCALE GENOMIC DNA]</scope>
    <source>
        <strain evidence="7 8">XHP0148</strain>
    </source>
</reference>
<evidence type="ECO:0000256" key="3">
    <source>
        <dbReference type="ARBA" id="ARBA00022842"/>
    </source>
</evidence>
<keyword evidence="8" id="KW-1185">Reference proteome</keyword>
<dbReference type="InterPro" id="IPR014746">
    <property type="entry name" value="Gln_synth/guanido_kin_cat_dom"/>
</dbReference>
<keyword evidence="3" id="KW-0460">Magnesium</keyword>
<dbReference type="PANTHER" id="PTHR43785:SF12">
    <property type="entry name" value="TYPE-1 GLUTAMINE SYNTHETASE 2"/>
    <property type="match status" value="1"/>
</dbReference>
<name>A0ABT3ANP2_9RHOB</name>
<accession>A0ABT3ANP2</accession>
<organism evidence="7 8">
    <name type="scientific">Ruegeria aquimaris</name>
    <dbReference type="NCBI Taxonomy" id="2984333"/>
    <lineage>
        <taxon>Bacteria</taxon>
        <taxon>Pseudomonadati</taxon>
        <taxon>Pseudomonadota</taxon>
        <taxon>Alphaproteobacteria</taxon>
        <taxon>Rhodobacterales</taxon>
        <taxon>Roseobacteraceae</taxon>
        <taxon>Ruegeria</taxon>
    </lineage>
</organism>
<evidence type="ECO:0000259" key="6">
    <source>
        <dbReference type="PROSITE" id="PS51987"/>
    </source>
</evidence>
<protein>
    <submittedName>
        <fullName evidence="7">Glutamine synthetase family protein</fullName>
    </submittedName>
</protein>
<proteinExistence type="inferred from homology"/>
<dbReference type="InterPro" id="IPR036651">
    <property type="entry name" value="Gln_synt_N_sf"/>
</dbReference>
<evidence type="ECO:0000313" key="8">
    <source>
        <dbReference type="Proteomes" id="UP001320899"/>
    </source>
</evidence>
<comment type="caution">
    <text evidence="7">The sequence shown here is derived from an EMBL/GenBank/DDBJ whole genome shotgun (WGS) entry which is preliminary data.</text>
</comment>
<dbReference type="PANTHER" id="PTHR43785">
    <property type="entry name" value="GAMMA-GLUTAMYLPUTRESCINE SYNTHETASE"/>
    <property type="match status" value="1"/>
</dbReference>
<evidence type="ECO:0000313" key="7">
    <source>
        <dbReference type="EMBL" id="MCV2890300.1"/>
    </source>
</evidence>
<evidence type="ECO:0000256" key="4">
    <source>
        <dbReference type="PROSITE-ProRule" id="PRU01331"/>
    </source>
</evidence>
<dbReference type="EMBL" id="JAOWLB010000016">
    <property type="protein sequence ID" value="MCV2890300.1"/>
    <property type="molecule type" value="Genomic_DNA"/>
</dbReference>
<evidence type="ECO:0000256" key="5">
    <source>
        <dbReference type="RuleBase" id="RU000384"/>
    </source>
</evidence>
<dbReference type="SMART" id="SM01230">
    <property type="entry name" value="Gln-synt_C"/>
    <property type="match status" value="1"/>
</dbReference>
<feature type="domain" description="GS catalytic" evidence="6">
    <location>
        <begin position="120"/>
        <end position="453"/>
    </location>
</feature>
<dbReference type="Gene3D" id="3.30.590.10">
    <property type="entry name" value="Glutamine synthetase/guanido kinase, catalytic domain"/>
    <property type="match status" value="1"/>
</dbReference>
<evidence type="ECO:0000256" key="2">
    <source>
        <dbReference type="ARBA" id="ARBA00022598"/>
    </source>
</evidence>
<sequence length="453" mass="48298">MHFADPAEWQDYLTLHPETRYLDTVVIDLCGNAIGKRLPVSQVAGILGRGTPVCGAMQLVDVMGNTADPMGHGFSDGDPDGLARPLAGGFMPIPWSNGAGAQALCVMCDPETALPYWYEPRAVLDAVAKRFESLGVKPVLALELEFYLIDQKRGPFGEPLPAASPFGGRREGQGQVLSLAKLEEFAPVLGAIEAAAQAQGLPVTTIISEYGAGQFEINLAHVSDPLAAADHAALLRRVVRGAARAAGYDATFMSKPFAGQTGSGLHLHLSLTDGEGNVFDPARADGETRLGHAVAGLRATMAEGMAIFAPNLNVYRRFEPDAFTPVTRDWGENNRSVAFRLPVTNAGSGRRLEHRVAGAEANPYLVTAAVLAGVHHGLTQALDPGPKATGNAGSELDETLPLTLWDALAALRDAPILAGYLGARYLEIYAAVKEAEFASFREEISPREYDWYL</sequence>
<comment type="cofactor">
    <cofactor evidence="1">
        <name>Mg(2+)</name>
        <dbReference type="ChEBI" id="CHEBI:18420"/>
    </cofactor>
</comment>
<gene>
    <name evidence="7" type="ORF">OE747_18340</name>
</gene>
<dbReference type="RefSeq" id="WP_263830000.1">
    <property type="nucleotide sequence ID" value="NZ_JAOWLB010000016.1"/>
</dbReference>
<dbReference type="SUPFAM" id="SSF54368">
    <property type="entry name" value="Glutamine synthetase, N-terminal domain"/>
    <property type="match status" value="1"/>
</dbReference>